<organism evidence="2 3">
    <name type="scientific">Ferrimonas gelatinilytica</name>
    <dbReference type="NCBI Taxonomy" id="1255257"/>
    <lineage>
        <taxon>Bacteria</taxon>
        <taxon>Pseudomonadati</taxon>
        <taxon>Pseudomonadota</taxon>
        <taxon>Gammaproteobacteria</taxon>
        <taxon>Alteromonadales</taxon>
        <taxon>Ferrimonadaceae</taxon>
        <taxon>Ferrimonas</taxon>
    </lineage>
</organism>
<keyword evidence="3" id="KW-1185">Reference proteome</keyword>
<evidence type="ECO:0008006" key="4">
    <source>
        <dbReference type="Google" id="ProtNLM"/>
    </source>
</evidence>
<keyword evidence="1" id="KW-0812">Transmembrane</keyword>
<name>A0ABP9SBS4_9GAMM</name>
<feature type="transmembrane region" description="Helical" evidence="1">
    <location>
        <begin position="27"/>
        <end position="47"/>
    </location>
</feature>
<dbReference type="Proteomes" id="UP001501600">
    <property type="component" value="Unassembled WGS sequence"/>
</dbReference>
<proteinExistence type="predicted"/>
<evidence type="ECO:0000256" key="1">
    <source>
        <dbReference type="SAM" id="Phobius"/>
    </source>
</evidence>
<comment type="caution">
    <text evidence="2">The sequence shown here is derived from an EMBL/GenBank/DDBJ whole genome shotgun (WGS) entry which is preliminary data.</text>
</comment>
<evidence type="ECO:0000313" key="3">
    <source>
        <dbReference type="Proteomes" id="UP001501600"/>
    </source>
</evidence>
<reference evidence="3" key="1">
    <citation type="journal article" date="2019" name="Int. J. Syst. Evol. Microbiol.">
        <title>The Global Catalogue of Microorganisms (GCM) 10K type strain sequencing project: providing services to taxonomists for standard genome sequencing and annotation.</title>
        <authorList>
            <consortium name="The Broad Institute Genomics Platform"/>
            <consortium name="The Broad Institute Genome Sequencing Center for Infectious Disease"/>
            <person name="Wu L."/>
            <person name="Ma J."/>
        </authorList>
    </citation>
    <scope>NUCLEOTIDE SEQUENCE [LARGE SCALE GENOMIC DNA]</scope>
    <source>
        <strain evidence="3">JCM 18720</strain>
    </source>
</reference>
<keyword evidence="1" id="KW-0472">Membrane</keyword>
<protein>
    <recommendedName>
        <fullName evidence="4">CopL family metal-binding regulatory protein</fullName>
    </recommendedName>
</protein>
<gene>
    <name evidence="2" type="ORF">GCM10025772_23030</name>
</gene>
<dbReference type="EMBL" id="BAABLF010000014">
    <property type="protein sequence ID" value="GAA5192874.1"/>
    <property type="molecule type" value="Genomic_DNA"/>
</dbReference>
<accession>A0ABP9SBS4</accession>
<sequence length="158" mass="16472">MFSLNPLVLGVGLSFRHTRVMKAHTPIALRLFSTLILIVALVSQGAVARVHLMPDLPAAEMVATHGGHVGGGSESQPCDSSMPAEHDCCDEAPASMTCHGNAQPCSGECGQCQVFSPAVVALLGNSLPNLLPTPERALPQAKSFHSVSLSRDSKPPIA</sequence>
<evidence type="ECO:0000313" key="2">
    <source>
        <dbReference type="EMBL" id="GAA5192874.1"/>
    </source>
</evidence>
<keyword evidence="1" id="KW-1133">Transmembrane helix</keyword>